<evidence type="ECO:0000313" key="3">
    <source>
        <dbReference type="Proteomes" id="UP000324222"/>
    </source>
</evidence>
<dbReference type="AlphaFoldDB" id="A0A5B7E5C6"/>
<evidence type="ECO:0000256" key="1">
    <source>
        <dbReference type="SAM" id="MobiDB-lite"/>
    </source>
</evidence>
<protein>
    <submittedName>
        <fullName evidence="2">Uncharacterized protein</fullName>
    </submittedName>
</protein>
<proteinExistence type="predicted"/>
<organism evidence="2 3">
    <name type="scientific">Portunus trituberculatus</name>
    <name type="common">Swimming crab</name>
    <name type="synonym">Neptunus trituberculatus</name>
    <dbReference type="NCBI Taxonomy" id="210409"/>
    <lineage>
        <taxon>Eukaryota</taxon>
        <taxon>Metazoa</taxon>
        <taxon>Ecdysozoa</taxon>
        <taxon>Arthropoda</taxon>
        <taxon>Crustacea</taxon>
        <taxon>Multicrustacea</taxon>
        <taxon>Malacostraca</taxon>
        <taxon>Eumalacostraca</taxon>
        <taxon>Eucarida</taxon>
        <taxon>Decapoda</taxon>
        <taxon>Pleocyemata</taxon>
        <taxon>Brachyura</taxon>
        <taxon>Eubrachyura</taxon>
        <taxon>Portunoidea</taxon>
        <taxon>Portunidae</taxon>
        <taxon>Portuninae</taxon>
        <taxon>Portunus</taxon>
    </lineage>
</organism>
<sequence length="105" mass="11945">MHTNTDPNTLQHTCTHRGEITASPATYMQGREEGEADYRKEAIISASLSVFAIPRLYPLRLPRLVRTPRWCRAGERCFPPPRPRSPREIRPPGTHMVASNTIHKS</sequence>
<accession>A0A5B7E5C6</accession>
<feature type="region of interest" description="Disordered" evidence="1">
    <location>
        <begin position="81"/>
        <end position="105"/>
    </location>
</feature>
<gene>
    <name evidence="2" type="ORF">E2C01_022194</name>
</gene>
<keyword evidence="3" id="KW-1185">Reference proteome</keyword>
<name>A0A5B7E5C6_PORTR</name>
<dbReference type="Proteomes" id="UP000324222">
    <property type="component" value="Unassembled WGS sequence"/>
</dbReference>
<comment type="caution">
    <text evidence="2">The sequence shown here is derived from an EMBL/GenBank/DDBJ whole genome shotgun (WGS) entry which is preliminary data.</text>
</comment>
<evidence type="ECO:0000313" key="2">
    <source>
        <dbReference type="EMBL" id="MPC28978.1"/>
    </source>
</evidence>
<reference evidence="2 3" key="1">
    <citation type="submission" date="2019-05" db="EMBL/GenBank/DDBJ databases">
        <title>Another draft genome of Portunus trituberculatus and its Hox gene families provides insights of decapod evolution.</title>
        <authorList>
            <person name="Jeong J.-H."/>
            <person name="Song I."/>
            <person name="Kim S."/>
            <person name="Choi T."/>
            <person name="Kim D."/>
            <person name="Ryu S."/>
            <person name="Kim W."/>
        </authorList>
    </citation>
    <scope>NUCLEOTIDE SEQUENCE [LARGE SCALE GENOMIC DNA]</scope>
    <source>
        <tissue evidence="2">Muscle</tissue>
    </source>
</reference>
<dbReference type="EMBL" id="VSRR010001996">
    <property type="protein sequence ID" value="MPC28978.1"/>
    <property type="molecule type" value="Genomic_DNA"/>
</dbReference>